<dbReference type="InterPro" id="IPR000297">
    <property type="entry name" value="PPIase_PpiC"/>
</dbReference>
<accession>A0A1N6JT72</accession>
<evidence type="ECO:0000313" key="10">
    <source>
        <dbReference type="Proteomes" id="UP000185003"/>
    </source>
</evidence>
<keyword evidence="3 6" id="KW-0697">Rotamase</keyword>
<sequence length="498" mass="56424">MGRWPTPKPKFLLNRLAVFVRLIFYWLFWYYSNVTMKKILVSSLGAMLLFQVAVAQQGQKVVADKIVAKVGDKIVLKSDIESALVDMQQQALEGQPLPPNASCSAIEQIIAQKILVLQAERDSLPISEADVDGRIESQIRWAEQRYGSREKMTEVTGYTIYQLRERFRDAIKESMLAKAMRDKVVNAVKVTPTEVKTSFEKIPADSLPFYESELEIGQLMILPKASREMDKYAIDRLLDFKSKVEKKEGEFSTYASLYSEDPGVKENGGTYTLNRNDKNWDPDFLAASFRLKEGDMSSPVKSQFGYHLIKMIKRAGDNVVVQHILIKPNIVTADITAAMNKLDTVRANIISGKMTFGEAVVKYSDEPMAKFNGGMLQNPQTGSTYITVDQLNDPSTKDIVMMLDSLKPGGVSKPMLFDDEQGRKGIRLVYLKTRTQPHRENLKDDYSRIQQRTLQEKQVVALNKWLMDKIPTFYVHVEPEYTECANVSKWTAGAVAQK</sequence>
<protein>
    <submittedName>
        <fullName evidence="9">Periplasmic chaperone for outer membrane proteins SurA</fullName>
    </submittedName>
</protein>
<evidence type="ECO:0000256" key="4">
    <source>
        <dbReference type="ARBA" id="ARBA00023186"/>
    </source>
</evidence>
<keyword evidence="10" id="KW-1185">Reference proteome</keyword>
<keyword evidence="7" id="KW-0812">Transmembrane</keyword>
<evidence type="ECO:0000256" key="3">
    <source>
        <dbReference type="ARBA" id="ARBA00023110"/>
    </source>
</evidence>
<dbReference type="PROSITE" id="PS50198">
    <property type="entry name" value="PPIC_PPIASE_2"/>
    <property type="match status" value="2"/>
</dbReference>
<dbReference type="SUPFAM" id="SSF109998">
    <property type="entry name" value="Triger factor/SurA peptide-binding domain-like"/>
    <property type="match status" value="1"/>
</dbReference>
<evidence type="ECO:0000256" key="1">
    <source>
        <dbReference type="ARBA" id="ARBA00022729"/>
    </source>
</evidence>
<dbReference type="PANTHER" id="PTHR47637">
    <property type="entry name" value="CHAPERONE SURA"/>
    <property type="match status" value="1"/>
</dbReference>
<dbReference type="InterPro" id="IPR015391">
    <property type="entry name" value="SurA_N"/>
</dbReference>
<feature type="domain" description="PpiC" evidence="8">
    <location>
        <begin position="211"/>
        <end position="313"/>
    </location>
</feature>
<name>A0A1N6JT72_9BACT</name>
<keyword evidence="1" id="KW-0732">Signal</keyword>
<keyword evidence="7" id="KW-1133">Transmembrane helix</keyword>
<dbReference type="Gene3D" id="1.10.4030.10">
    <property type="entry name" value="Porin chaperone SurA, peptide-binding domain"/>
    <property type="match status" value="1"/>
</dbReference>
<evidence type="ECO:0000256" key="7">
    <source>
        <dbReference type="SAM" id="Phobius"/>
    </source>
</evidence>
<dbReference type="Gene3D" id="3.10.50.40">
    <property type="match status" value="2"/>
</dbReference>
<evidence type="ECO:0000313" key="9">
    <source>
        <dbReference type="EMBL" id="SIO47433.1"/>
    </source>
</evidence>
<dbReference type="AlphaFoldDB" id="A0A1N6JT72"/>
<organism evidence="9 10">
    <name type="scientific">Chitinophaga niabensis</name>
    <dbReference type="NCBI Taxonomy" id="536979"/>
    <lineage>
        <taxon>Bacteria</taxon>
        <taxon>Pseudomonadati</taxon>
        <taxon>Bacteroidota</taxon>
        <taxon>Chitinophagia</taxon>
        <taxon>Chitinophagales</taxon>
        <taxon>Chitinophagaceae</taxon>
        <taxon>Chitinophaga</taxon>
    </lineage>
</organism>
<proteinExistence type="predicted"/>
<evidence type="ECO:0000256" key="5">
    <source>
        <dbReference type="ARBA" id="ARBA00023235"/>
    </source>
</evidence>
<dbReference type="PANTHER" id="PTHR47637:SF1">
    <property type="entry name" value="CHAPERONE SURA"/>
    <property type="match status" value="1"/>
</dbReference>
<evidence type="ECO:0000256" key="2">
    <source>
        <dbReference type="ARBA" id="ARBA00022764"/>
    </source>
</evidence>
<dbReference type="Pfam" id="PF09312">
    <property type="entry name" value="SurA_N"/>
    <property type="match status" value="1"/>
</dbReference>
<dbReference type="STRING" id="536979.SAMN04488055_4369"/>
<evidence type="ECO:0000256" key="6">
    <source>
        <dbReference type="PROSITE-ProRule" id="PRU00278"/>
    </source>
</evidence>
<keyword evidence="2" id="KW-0574">Periplasm</keyword>
<reference evidence="9 10" key="1">
    <citation type="submission" date="2016-11" db="EMBL/GenBank/DDBJ databases">
        <authorList>
            <person name="Jaros S."/>
            <person name="Januszkiewicz K."/>
            <person name="Wedrychowicz H."/>
        </authorList>
    </citation>
    <scope>NUCLEOTIDE SEQUENCE [LARGE SCALE GENOMIC DNA]</scope>
    <source>
        <strain evidence="9 10">DSM 24787</strain>
    </source>
</reference>
<dbReference type="Pfam" id="PF00639">
    <property type="entry name" value="Rotamase"/>
    <property type="match status" value="2"/>
</dbReference>
<dbReference type="EMBL" id="FSRA01000002">
    <property type="protein sequence ID" value="SIO47433.1"/>
    <property type="molecule type" value="Genomic_DNA"/>
</dbReference>
<evidence type="ECO:0000259" key="8">
    <source>
        <dbReference type="PROSITE" id="PS50198"/>
    </source>
</evidence>
<dbReference type="InterPro" id="IPR050280">
    <property type="entry name" value="OMP_Chaperone_SurA"/>
</dbReference>
<gene>
    <name evidence="9" type="ORF">SAMN04488055_4369</name>
</gene>
<keyword evidence="7" id="KW-0472">Membrane</keyword>
<dbReference type="Proteomes" id="UP000185003">
    <property type="component" value="Unassembled WGS sequence"/>
</dbReference>
<feature type="transmembrane region" description="Helical" evidence="7">
    <location>
        <begin position="12"/>
        <end position="31"/>
    </location>
</feature>
<dbReference type="InterPro" id="IPR046357">
    <property type="entry name" value="PPIase_dom_sf"/>
</dbReference>
<dbReference type="SUPFAM" id="SSF54534">
    <property type="entry name" value="FKBP-like"/>
    <property type="match status" value="2"/>
</dbReference>
<feature type="domain" description="PpiC" evidence="8">
    <location>
        <begin position="316"/>
        <end position="415"/>
    </location>
</feature>
<keyword evidence="5 6" id="KW-0413">Isomerase</keyword>
<dbReference type="GO" id="GO:0003755">
    <property type="term" value="F:peptidyl-prolyl cis-trans isomerase activity"/>
    <property type="evidence" value="ECO:0007669"/>
    <property type="project" value="UniProtKB-KW"/>
</dbReference>
<keyword evidence="4" id="KW-0143">Chaperone</keyword>
<dbReference type="InterPro" id="IPR027304">
    <property type="entry name" value="Trigger_fact/SurA_dom_sf"/>
</dbReference>